<dbReference type="Proteomes" id="UP000199636">
    <property type="component" value="Unassembled WGS sequence"/>
</dbReference>
<gene>
    <name evidence="7" type="ORF">SAMN05216272_107282</name>
</gene>
<reference evidence="8" key="1">
    <citation type="submission" date="2016-10" db="EMBL/GenBank/DDBJ databases">
        <authorList>
            <person name="Varghese N."/>
            <person name="Submissions S."/>
        </authorList>
    </citation>
    <scope>NUCLEOTIDE SEQUENCE [LARGE SCALE GENOMIC DNA]</scope>
    <source>
        <strain evidence="8">CCM 7469</strain>
    </source>
</reference>
<dbReference type="Gene3D" id="2.130.10.10">
    <property type="entry name" value="YVTN repeat-like/Quinoprotein amine dehydrogenase"/>
    <property type="match status" value="2"/>
</dbReference>
<evidence type="ECO:0000256" key="3">
    <source>
        <dbReference type="ARBA" id="ARBA00023239"/>
    </source>
</evidence>
<keyword evidence="1 5" id="KW-0479">Metal-binding</keyword>
<keyword evidence="6" id="KW-0732">Signal</keyword>
<comment type="cofactor">
    <cofactor evidence="5">
        <name>Mg(2+)</name>
        <dbReference type="ChEBI" id="CHEBI:18420"/>
    </cofactor>
</comment>
<keyword evidence="4 5" id="KW-0046">Antibiotic resistance</keyword>
<name>A0A1G8JB12_9PSED</name>
<accession>A0A1G8JB12</accession>
<dbReference type="PANTHER" id="PTHR40274:SF3">
    <property type="entry name" value="VIRGINIAMYCIN B LYASE"/>
    <property type="match status" value="1"/>
</dbReference>
<organism evidence="7 8">
    <name type="scientific">Pseudomonas panipatensis</name>
    <dbReference type="NCBI Taxonomy" id="428992"/>
    <lineage>
        <taxon>Bacteria</taxon>
        <taxon>Pseudomonadati</taxon>
        <taxon>Pseudomonadota</taxon>
        <taxon>Gammaproteobacteria</taxon>
        <taxon>Pseudomonadales</taxon>
        <taxon>Pseudomonadaceae</taxon>
        <taxon>Pseudomonas</taxon>
    </lineage>
</organism>
<dbReference type="GO" id="GO:0030288">
    <property type="term" value="C:outer membrane-bounded periplasmic space"/>
    <property type="evidence" value="ECO:0007669"/>
    <property type="project" value="TreeGrafter"/>
</dbReference>
<keyword evidence="8" id="KW-1185">Reference proteome</keyword>
<evidence type="ECO:0000256" key="1">
    <source>
        <dbReference type="ARBA" id="ARBA00022723"/>
    </source>
</evidence>
<keyword evidence="2 5" id="KW-0460">Magnesium</keyword>
<proteinExistence type="inferred from homology"/>
<evidence type="ECO:0000256" key="2">
    <source>
        <dbReference type="ARBA" id="ARBA00022842"/>
    </source>
</evidence>
<dbReference type="AlphaFoldDB" id="A0A1G8JB12"/>
<dbReference type="SUPFAM" id="SSF63829">
    <property type="entry name" value="Calcium-dependent phosphotriesterase"/>
    <property type="match status" value="1"/>
</dbReference>
<feature type="chain" id="PRO_5011735775" description="Virginiamycin B lyase" evidence="6">
    <location>
        <begin position="24"/>
        <end position="319"/>
    </location>
</feature>
<evidence type="ECO:0000313" key="8">
    <source>
        <dbReference type="Proteomes" id="UP000199636"/>
    </source>
</evidence>
<dbReference type="InterPro" id="IPR011217">
    <property type="entry name" value="Vgb_bact"/>
</dbReference>
<feature type="signal peptide" evidence="6">
    <location>
        <begin position="1"/>
        <end position="23"/>
    </location>
</feature>
<keyword evidence="3 5" id="KW-0456">Lyase</keyword>
<evidence type="ECO:0000256" key="4">
    <source>
        <dbReference type="ARBA" id="ARBA00023251"/>
    </source>
</evidence>
<dbReference type="Pfam" id="PF24684">
    <property type="entry name" value="Vgb_lyase"/>
    <property type="match status" value="1"/>
</dbReference>
<evidence type="ECO:0000313" key="7">
    <source>
        <dbReference type="EMBL" id="SDI28468.1"/>
    </source>
</evidence>
<dbReference type="RefSeq" id="WP_090264621.1">
    <property type="nucleotide sequence ID" value="NZ_FNDS01000007.1"/>
</dbReference>
<dbReference type="GO" id="GO:0017001">
    <property type="term" value="P:antibiotic catabolic process"/>
    <property type="evidence" value="ECO:0007669"/>
    <property type="project" value="UniProtKB-UniRule"/>
</dbReference>
<dbReference type="STRING" id="428992.SAMN05216272_107282"/>
<dbReference type="InterPro" id="IPR051344">
    <property type="entry name" value="Vgb"/>
</dbReference>
<protein>
    <recommendedName>
        <fullName evidence="5">Virginiamycin B lyase</fullName>
        <ecNumber evidence="5">4.2.99.-</ecNumber>
    </recommendedName>
    <alternativeName>
        <fullName evidence="5">Streptogramin B lyase</fullName>
    </alternativeName>
</protein>
<evidence type="ECO:0000256" key="6">
    <source>
        <dbReference type="SAM" id="SignalP"/>
    </source>
</evidence>
<comment type="function">
    <text evidence="5">Inactivates the type B streptogramin antibiotics by linearizing the lactone ring at the ester linkage, generating a free phenylglycine carboxylate and converting the threonyl moiety into 2-amino-butenoic acid.</text>
</comment>
<dbReference type="OrthoDB" id="9812926at2"/>
<dbReference type="GO" id="GO:0016835">
    <property type="term" value="F:carbon-oxygen lyase activity"/>
    <property type="evidence" value="ECO:0007669"/>
    <property type="project" value="UniProtKB-UniRule"/>
</dbReference>
<dbReference type="EMBL" id="FNDS01000007">
    <property type="protein sequence ID" value="SDI28468.1"/>
    <property type="molecule type" value="Genomic_DNA"/>
</dbReference>
<evidence type="ECO:0000256" key="5">
    <source>
        <dbReference type="PIRNR" id="PIRNR026412"/>
    </source>
</evidence>
<dbReference type="GO" id="GO:0000287">
    <property type="term" value="F:magnesium ion binding"/>
    <property type="evidence" value="ECO:0007669"/>
    <property type="project" value="UniProtKB-UniRule"/>
</dbReference>
<comment type="subunit">
    <text evidence="5">Monomer.</text>
</comment>
<dbReference type="PANTHER" id="PTHR40274">
    <property type="entry name" value="VIRGINIAMYCIN B LYASE"/>
    <property type="match status" value="1"/>
</dbReference>
<dbReference type="PIRSF" id="PIRSF026412">
    <property type="entry name" value="Streptogrm_lyase"/>
    <property type="match status" value="1"/>
</dbReference>
<dbReference type="EC" id="4.2.99.-" evidence="5"/>
<sequence length="319" mass="33982">MPLSPRLTPALLCALLFCTASHAADLQYYPLAKGAAPQAVVPADDGKVWFSATGNGSAGRLDPQSGEAEQINLGKGSVPHGLVIGAEGNVWVADSGLNALVRIDGERLGTENFPLPAEAANAGLDALVQDDDGVLWFTGENGFYGRFDPASHAYKVWPAPDGKGPHGLAVTPDGSLWYAASESNRIVQIDSLSGATTSYDTPGANGKPLQLGADSVGRLWISQPGNGQLSRFDPSDRTWKSWPLPGDQPQPQALYVDRMDRVWLSDAAGNLILRFDAQTERFHAYPSDQPAAQVRQINGRPGETWAAESGNDRLAVIRE</sequence>
<dbReference type="InterPro" id="IPR015943">
    <property type="entry name" value="WD40/YVTN_repeat-like_dom_sf"/>
</dbReference>
<comment type="similarity">
    <text evidence="5">Belongs to the Vgb family.</text>
</comment>
<dbReference type="GO" id="GO:0046677">
    <property type="term" value="P:response to antibiotic"/>
    <property type="evidence" value="ECO:0007669"/>
    <property type="project" value="UniProtKB-UniRule"/>
</dbReference>